<sequence>MNPKNQTEIIKKIPLVIDKKSAQEAIKALLEPVDLERAERLADQYGVYAHMGEYGDGGKTYYPKGTNVKDNYICEYALSNNNASINEDGELESGVWISSSEMC</sequence>
<protein>
    <submittedName>
        <fullName evidence="1">Uncharacterized protein</fullName>
    </submittedName>
</protein>
<dbReference type="GeneID" id="26638037"/>
<evidence type="ECO:0000313" key="2">
    <source>
        <dbReference type="Proteomes" id="UP000030739"/>
    </source>
</evidence>
<proteinExistence type="predicted"/>
<dbReference type="OrthoDB" id="28434at10239"/>
<name>A0A0A0Q0G5_9CAUD</name>
<accession>A0A0A0Q0G5</accession>
<dbReference type="KEGG" id="vg:26638037"/>
<reference evidence="1 2" key="1">
    <citation type="journal article" date="2015" name="Plant Pathol. J.">
        <title>Isolation and Genomic Characterization of the T4-Like Bacteriophage PM2 Infecting Pectobacterium carotovorum subsp. carotovorum.</title>
        <authorList>
            <person name="Lim J.A."/>
            <person name="Lee D.H."/>
            <person name="Heu S."/>
        </authorList>
    </citation>
    <scope>NUCLEOTIDE SEQUENCE [LARGE SCALE GENOMIC DNA]</scope>
</reference>
<organism evidence="1 2">
    <name type="scientific">Pectobacterium bacteriophage PM2</name>
    <dbReference type="NCBI Taxonomy" id="1429794"/>
    <lineage>
        <taxon>Viruses</taxon>
        <taxon>Duplodnaviria</taxon>
        <taxon>Heunggongvirae</taxon>
        <taxon>Uroviricota</taxon>
        <taxon>Caudoviricetes</taxon>
        <taxon>Pantevenvirales</taxon>
        <taxon>Straboviridae</taxon>
        <taxon>Tevenvirinae</taxon>
        <taxon>Mosugukvirus</taxon>
        <taxon>Mosugukvirus pm2</taxon>
    </lineage>
</organism>
<dbReference type="Proteomes" id="UP000030739">
    <property type="component" value="Segment"/>
</dbReference>
<dbReference type="EMBL" id="KF835987">
    <property type="protein sequence ID" value="AHY25106.1"/>
    <property type="molecule type" value="Genomic_DNA"/>
</dbReference>
<gene>
    <name evidence="1" type="ORF">PM2_144</name>
</gene>
<keyword evidence="2" id="KW-1185">Reference proteome</keyword>
<evidence type="ECO:0000313" key="1">
    <source>
        <dbReference type="EMBL" id="AHY25106.1"/>
    </source>
</evidence>
<dbReference type="RefSeq" id="YP_009211565.1">
    <property type="nucleotide sequence ID" value="NC_028940.1"/>
</dbReference>